<dbReference type="PANTHER" id="PTHR34272">
    <property type="entry name" value="EXPRESSED PROTEIN"/>
    <property type="match status" value="1"/>
</dbReference>
<reference evidence="4" key="2">
    <citation type="submission" date="2025-08" db="UniProtKB">
        <authorList>
            <consortium name="RefSeq"/>
        </authorList>
    </citation>
    <scope>IDENTIFICATION</scope>
    <source>
        <tissue evidence="4">Young leaves</tissue>
    </source>
</reference>
<reference evidence="3" key="1">
    <citation type="journal article" date="2019" name="Toxins">
        <title>Detection of Abrin-Like and Prepropulchellin-Like Toxin Genes and Transcripts Using Whole Genome Sequencing and Full-Length Transcript Sequencing of Abrus precatorius.</title>
        <authorList>
            <person name="Hovde B.T."/>
            <person name="Daligault H.E."/>
            <person name="Hanschen E.R."/>
            <person name="Kunde Y.A."/>
            <person name="Johnson M.B."/>
            <person name="Starkenburg S.R."/>
            <person name="Johnson S.L."/>
        </authorList>
    </citation>
    <scope>NUCLEOTIDE SEQUENCE [LARGE SCALE GENOMIC DNA]</scope>
</reference>
<name>A0A8B8LLH4_ABRPR</name>
<dbReference type="GeneID" id="113866117"/>
<dbReference type="Pfam" id="PF23324">
    <property type="entry name" value="DUF7086"/>
    <property type="match status" value="1"/>
</dbReference>
<feature type="region of interest" description="Disordered" evidence="1">
    <location>
        <begin position="79"/>
        <end position="98"/>
    </location>
</feature>
<gene>
    <name evidence="4" type="primary">LOC113866117</name>
</gene>
<dbReference type="KEGG" id="aprc:113866117"/>
<dbReference type="RefSeq" id="XP_027356807.1">
    <property type="nucleotide sequence ID" value="XM_027501006.1"/>
</dbReference>
<accession>A0A8B8LLH4</accession>
<evidence type="ECO:0000313" key="4">
    <source>
        <dbReference type="RefSeq" id="XP_027356807.1"/>
    </source>
</evidence>
<dbReference type="Proteomes" id="UP000694853">
    <property type="component" value="Unplaced"/>
</dbReference>
<evidence type="ECO:0000259" key="2">
    <source>
        <dbReference type="Pfam" id="PF23324"/>
    </source>
</evidence>
<proteinExistence type="predicted"/>
<evidence type="ECO:0000313" key="3">
    <source>
        <dbReference type="Proteomes" id="UP000694853"/>
    </source>
</evidence>
<dbReference type="OrthoDB" id="1900495at2759"/>
<dbReference type="PANTHER" id="PTHR34272:SF1">
    <property type="entry name" value="EXPRESSED PROTEIN"/>
    <property type="match status" value="1"/>
</dbReference>
<feature type="compositionally biased region" description="Basic and acidic residues" evidence="1">
    <location>
        <begin position="86"/>
        <end position="98"/>
    </location>
</feature>
<sequence>MKHFAIDYHFVRDLIAKNKLNVSHVLSSHKLADLLTKSLVVPRNKFLISNIGVIESSSILLTSSMPDIVSPSFSSFSDQTLTMDHSSGKENERKKLTSSEKEFDFSSLSLPFNPPQPQPQPILAPCASTLTSIDLNSKPKDDLDTVTVTSLSRPNRRRPSRGPGEGKSTTVPPPFPWATNHRATVYDRTHLLKNNIRTITGMVQCKSCYKKFEMGFDLEEKFTALCIFIQKNKATMHDRAPKVWVHPVLPMCQYCGQENCVKPFLGNTKKKAINWLFLLLGQMLGCCTLNQLKYFCKHTKNHRTGAKDRVLYSTYMGLFKQLVPEWSLS</sequence>
<protein>
    <submittedName>
        <fullName evidence="4">Uncharacterized protein LOC113866117</fullName>
    </submittedName>
</protein>
<feature type="region of interest" description="Disordered" evidence="1">
    <location>
        <begin position="134"/>
        <end position="175"/>
    </location>
</feature>
<organism evidence="3 4">
    <name type="scientific">Abrus precatorius</name>
    <name type="common">Indian licorice</name>
    <name type="synonym">Glycine abrus</name>
    <dbReference type="NCBI Taxonomy" id="3816"/>
    <lineage>
        <taxon>Eukaryota</taxon>
        <taxon>Viridiplantae</taxon>
        <taxon>Streptophyta</taxon>
        <taxon>Embryophyta</taxon>
        <taxon>Tracheophyta</taxon>
        <taxon>Spermatophyta</taxon>
        <taxon>Magnoliopsida</taxon>
        <taxon>eudicotyledons</taxon>
        <taxon>Gunneridae</taxon>
        <taxon>Pentapetalae</taxon>
        <taxon>rosids</taxon>
        <taxon>fabids</taxon>
        <taxon>Fabales</taxon>
        <taxon>Fabaceae</taxon>
        <taxon>Papilionoideae</taxon>
        <taxon>50 kb inversion clade</taxon>
        <taxon>NPAAA clade</taxon>
        <taxon>indigoferoid/millettioid clade</taxon>
        <taxon>Abreae</taxon>
        <taxon>Abrus</taxon>
    </lineage>
</organism>
<dbReference type="InterPro" id="IPR055513">
    <property type="entry name" value="DUF7086"/>
</dbReference>
<evidence type="ECO:0000256" key="1">
    <source>
        <dbReference type="SAM" id="MobiDB-lite"/>
    </source>
</evidence>
<dbReference type="AlphaFoldDB" id="A0A8B8LLH4"/>
<feature type="domain" description="DUF7086" evidence="2">
    <location>
        <begin position="189"/>
        <end position="322"/>
    </location>
</feature>
<keyword evidence="3" id="KW-1185">Reference proteome</keyword>